<dbReference type="Proteomes" id="UP000030686">
    <property type="component" value="Unassembled WGS sequence"/>
</dbReference>
<gene>
    <name evidence="1" type="ORF">PROQFM164_S03g001628</name>
</gene>
<evidence type="ECO:0000313" key="2">
    <source>
        <dbReference type="Proteomes" id="UP000030686"/>
    </source>
</evidence>
<dbReference type="Gene3D" id="3.90.870.10">
    <property type="entry name" value="DHBP synthase"/>
    <property type="match status" value="1"/>
</dbReference>
<sequence length="77" mass="8430">MEPFKDKIIPGPGDLPNVRADAQRVFQVLESGGVVILPTEVGYGLMATSAEAIDRAFAVHLRCGLWNLIRRAQLIAR</sequence>
<dbReference type="EMBL" id="HG792017">
    <property type="protein sequence ID" value="CDM34901.1"/>
    <property type="molecule type" value="Genomic_DNA"/>
</dbReference>
<reference evidence="1" key="1">
    <citation type="journal article" date="2014" name="Nat. Commun.">
        <title>Multiple recent horizontal transfers of a large genomic region in cheese making fungi.</title>
        <authorList>
            <person name="Cheeseman K."/>
            <person name="Ropars J."/>
            <person name="Renault P."/>
            <person name="Dupont J."/>
            <person name="Gouzy J."/>
            <person name="Branca A."/>
            <person name="Abraham A.L."/>
            <person name="Ceppi M."/>
            <person name="Conseiller E."/>
            <person name="Debuchy R."/>
            <person name="Malagnac F."/>
            <person name="Goarin A."/>
            <person name="Silar P."/>
            <person name="Lacoste S."/>
            <person name="Sallet E."/>
            <person name="Bensimon A."/>
            <person name="Giraud T."/>
            <person name="Brygoo Y."/>
        </authorList>
    </citation>
    <scope>NUCLEOTIDE SEQUENCE [LARGE SCALE GENOMIC DNA]</scope>
    <source>
        <strain evidence="1">FM164</strain>
    </source>
</reference>
<evidence type="ECO:0000313" key="1">
    <source>
        <dbReference type="EMBL" id="CDM34901.1"/>
    </source>
</evidence>
<proteinExistence type="predicted"/>
<accession>W6QG08</accession>
<dbReference type="InterPro" id="IPR017945">
    <property type="entry name" value="DHBP_synth_RibB-like_a/b_dom"/>
</dbReference>
<dbReference type="SUPFAM" id="SSF55821">
    <property type="entry name" value="YrdC/RibB"/>
    <property type="match status" value="1"/>
</dbReference>
<dbReference type="AlphaFoldDB" id="W6QG08"/>
<organism evidence="1 2">
    <name type="scientific">Penicillium roqueforti (strain FM164)</name>
    <dbReference type="NCBI Taxonomy" id="1365484"/>
    <lineage>
        <taxon>Eukaryota</taxon>
        <taxon>Fungi</taxon>
        <taxon>Dikarya</taxon>
        <taxon>Ascomycota</taxon>
        <taxon>Pezizomycotina</taxon>
        <taxon>Eurotiomycetes</taxon>
        <taxon>Eurotiomycetidae</taxon>
        <taxon>Eurotiales</taxon>
        <taxon>Aspergillaceae</taxon>
        <taxon>Penicillium</taxon>
    </lineage>
</organism>
<name>W6QG08_PENRF</name>
<keyword evidence="2" id="KW-1185">Reference proteome</keyword>
<dbReference type="OrthoDB" id="4664297at2759"/>
<protein>
    <submittedName>
        <fullName evidence="1">DHBP synthase RibB-like alpha/beta domain</fullName>
    </submittedName>
</protein>